<evidence type="ECO:0000313" key="2">
    <source>
        <dbReference type="EMBL" id="OAN18262.1"/>
    </source>
</evidence>
<dbReference type="Gene3D" id="2.60.40.3230">
    <property type="match status" value="1"/>
</dbReference>
<dbReference type="EMBL" id="LVHF01000012">
    <property type="protein sequence ID" value="OAN18262.1"/>
    <property type="molecule type" value="Genomic_DNA"/>
</dbReference>
<organism evidence="2 3">
    <name type="scientific">Photobacterium jeanii</name>
    <dbReference type="NCBI Taxonomy" id="858640"/>
    <lineage>
        <taxon>Bacteria</taxon>
        <taxon>Pseudomonadati</taxon>
        <taxon>Pseudomonadota</taxon>
        <taxon>Gammaproteobacteria</taxon>
        <taxon>Vibrionales</taxon>
        <taxon>Vibrionaceae</taxon>
        <taxon>Photobacterium</taxon>
    </lineage>
</organism>
<sequence>MRILSVLFFALMLSACAPRTSGISIESSNQNVVIGNSSLASKLTIEKAMITNVNGLMKAAVPVTSTSEKDLKLQYRVYWYDVQGLELEGSDAPWRQFVIHGKDSMTLQAVATNANAKQYRIYIRRANY</sequence>
<evidence type="ECO:0000256" key="1">
    <source>
        <dbReference type="SAM" id="SignalP"/>
    </source>
</evidence>
<dbReference type="InterPro" id="IPR010824">
    <property type="entry name" value="DUF1425"/>
</dbReference>
<reference evidence="2 3" key="1">
    <citation type="submission" date="2016-03" db="EMBL/GenBank/DDBJ databases">
        <title>Photobacterium proteolyticum sp. nov. a protease producing bacterium isolated from ocean sediments of Laizhou Bay.</title>
        <authorList>
            <person name="Li Y."/>
        </authorList>
    </citation>
    <scope>NUCLEOTIDE SEQUENCE [LARGE SCALE GENOMIC DNA]</scope>
    <source>
        <strain evidence="2 3">R-40508</strain>
    </source>
</reference>
<proteinExistence type="predicted"/>
<dbReference type="CDD" id="cd09030">
    <property type="entry name" value="DUF1425"/>
    <property type="match status" value="1"/>
</dbReference>
<dbReference type="STRING" id="858640.A3K86_05035"/>
<dbReference type="AlphaFoldDB" id="A0A178KNW8"/>
<dbReference type="InterPro" id="IPR038483">
    <property type="entry name" value="YcfL-like_sf"/>
</dbReference>
<accession>A0A178KNW8</accession>
<keyword evidence="1" id="KW-0732">Signal</keyword>
<dbReference type="PROSITE" id="PS51257">
    <property type="entry name" value="PROKAR_LIPOPROTEIN"/>
    <property type="match status" value="1"/>
</dbReference>
<keyword evidence="3" id="KW-1185">Reference proteome</keyword>
<dbReference type="Proteomes" id="UP000078503">
    <property type="component" value="Unassembled WGS sequence"/>
</dbReference>
<dbReference type="OrthoDB" id="5616034at2"/>
<evidence type="ECO:0008006" key="4">
    <source>
        <dbReference type="Google" id="ProtNLM"/>
    </source>
</evidence>
<comment type="caution">
    <text evidence="2">The sequence shown here is derived from an EMBL/GenBank/DDBJ whole genome shotgun (WGS) entry which is preliminary data.</text>
</comment>
<name>A0A178KNW8_9GAMM</name>
<dbReference type="RefSeq" id="WP_068328582.1">
    <property type="nucleotide sequence ID" value="NZ_LVHF01000012.1"/>
</dbReference>
<feature type="signal peptide" evidence="1">
    <location>
        <begin position="1"/>
        <end position="17"/>
    </location>
</feature>
<protein>
    <recommendedName>
        <fullName evidence="4">YcfL protein: an outer membrane lipoprotein that is part of a salvage cluster</fullName>
    </recommendedName>
</protein>
<evidence type="ECO:0000313" key="3">
    <source>
        <dbReference type="Proteomes" id="UP000078503"/>
    </source>
</evidence>
<dbReference type="Pfam" id="PF07233">
    <property type="entry name" value="DUF1425"/>
    <property type="match status" value="1"/>
</dbReference>
<gene>
    <name evidence="2" type="ORF">A3K86_05035</name>
</gene>
<feature type="chain" id="PRO_5008090524" description="YcfL protein: an outer membrane lipoprotein that is part of a salvage cluster" evidence="1">
    <location>
        <begin position="18"/>
        <end position="128"/>
    </location>
</feature>